<evidence type="ECO:0000256" key="3">
    <source>
        <dbReference type="ARBA" id="ARBA00022475"/>
    </source>
</evidence>
<dbReference type="PANTHER" id="PTHR43414:SF6">
    <property type="entry name" value="MULTIDRUG RESISTANCE PROTEIN MDTG"/>
    <property type="match status" value="1"/>
</dbReference>
<feature type="transmembrane region" description="Helical" evidence="7">
    <location>
        <begin position="145"/>
        <end position="169"/>
    </location>
</feature>
<dbReference type="AlphaFoldDB" id="A0A0R1MFQ3"/>
<evidence type="ECO:0000256" key="4">
    <source>
        <dbReference type="ARBA" id="ARBA00022692"/>
    </source>
</evidence>
<feature type="domain" description="Major facilitator superfamily (MFS) profile" evidence="8">
    <location>
        <begin position="15"/>
        <end position="402"/>
    </location>
</feature>
<keyword evidence="6 7" id="KW-0472">Membrane</keyword>
<dbReference type="PROSITE" id="PS50850">
    <property type="entry name" value="MFS"/>
    <property type="match status" value="1"/>
</dbReference>
<feature type="transmembrane region" description="Helical" evidence="7">
    <location>
        <begin position="380"/>
        <end position="398"/>
    </location>
</feature>
<name>A0A0R1MFQ3_9LACO</name>
<organism evidence="9 10">
    <name type="scientific">Liquorilactobacillus oeni DSM 19972</name>
    <dbReference type="NCBI Taxonomy" id="1423777"/>
    <lineage>
        <taxon>Bacteria</taxon>
        <taxon>Bacillati</taxon>
        <taxon>Bacillota</taxon>
        <taxon>Bacilli</taxon>
        <taxon>Lactobacillales</taxon>
        <taxon>Lactobacillaceae</taxon>
        <taxon>Liquorilactobacillus</taxon>
    </lineage>
</organism>
<evidence type="ECO:0000256" key="2">
    <source>
        <dbReference type="ARBA" id="ARBA00022448"/>
    </source>
</evidence>
<dbReference type="EMBL" id="AZEH01000039">
    <property type="protein sequence ID" value="KRL04149.1"/>
    <property type="molecule type" value="Genomic_DNA"/>
</dbReference>
<dbReference type="SUPFAM" id="SSF103473">
    <property type="entry name" value="MFS general substrate transporter"/>
    <property type="match status" value="1"/>
</dbReference>
<feature type="transmembrane region" description="Helical" evidence="7">
    <location>
        <begin position="258"/>
        <end position="278"/>
    </location>
</feature>
<feature type="transmembrane region" description="Helical" evidence="7">
    <location>
        <begin position="175"/>
        <end position="193"/>
    </location>
</feature>
<dbReference type="Pfam" id="PF07690">
    <property type="entry name" value="MFS_1"/>
    <property type="match status" value="1"/>
</dbReference>
<dbReference type="InterPro" id="IPR036259">
    <property type="entry name" value="MFS_trans_sf"/>
</dbReference>
<reference evidence="9 10" key="1">
    <citation type="journal article" date="2015" name="Genome Announc.">
        <title>Expanding the biotechnology potential of lactobacilli through comparative genomics of 213 strains and associated genera.</title>
        <authorList>
            <person name="Sun Z."/>
            <person name="Harris H.M."/>
            <person name="McCann A."/>
            <person name="Guo C."/>
            <person name="Argimon S."/>
            <person name="Zhang W."/>
            <person name="Yang X."/>
            <person name="Jeffery I.B."/>
            <person name="Cooney J.C."/>
            <person name="Kagawa T.F."/>
            <person name="Liu W."/>
            <person name="Song Y."/>
            <person name="Salvetti E."/>
            <person name="Wrobel A."/>
            <person name="Rasinkangas P."/>
            <person name="Parkhill J."/>
            <person name="Rea M.C."/>
            <person name="O'Sullivan O."/>
            <person name="Ritari J."/>
            <person name="Douillard F.P."/>
            <person name="Paul Ross R."/>
            <person name="Yang R."/>
            <person name="Briner A.E."/>
            <person name="Felis G.E."/>
            <person name="de Vos W.M."/>
            <person name="Barrangou R."/>
            <person name="Klaenhammer T.R."/>
            <person name="Caufield P.W."/>
            <person name="Cui Y."/>
            <person name="Zhang H."/>
            <person name="O'Toole P.W."/>
        </authorList>
    </citation>
    <scope>NUCLEOTIDE SEQUENCE [LARGE SCALE GENOMIC DNA]</scope>
    <source>
        <strain evidence="9 10">DSM 19972</strain>
    </source>
</reference>
<dbReference type="RefSeq" id="WP_057896134.1">
    <property type="nucleotide sequence ID" value="NZ_AZEH01000039.1"/>
</dbReference>
<comment type="subcellular location">
    <subcellularLocation>
        <location evidence="1">Cell membrane</location>
        <topology evidence="1">Multi-pass membrane protein</topology>
    </subcellularLocation>
</comment>
<dbReference type="Proteomes" id="UP000051686">
    <property type="component" value="Unassembled WGS sequence"/>
</dbReference>
<comment type="caution">
    <text evidence="9">The sequence shown here is derived from an EMBL/GenBank/DDBJ whole genome shotgun (WGS) entry which is preliminary data.</text>
</comment>
<dbReference type="Gene3D" id="1.20.1250.20">
    <property type="entry name" value="MFS general substrate transporter like domains"/>
    <property type="match status" value="2"/>
</dbReference>
<keyword evidence="10" id="KW-1185">Reference proteome</keyword>
<dbReference type="InterPro" id="IPR001958">
    <property type="entry name" value="Tet-R_TetA/multi-R_MdtG-like"/>
</dbReference>
<feature type="transmembrane region" description="Helical" evidence="7">
    <location>
        <begin position="53"/>
        <end position="74"/>
    </location>
</feature>
<dbReference type="GO" id="GO:0022857">
    <property type="term" value="F:transmembrane transporter activity"/>
    <property type="evidence" value="ECO:0007669"/>
    <property type="project" value="InterPro"/>
</dbReference>
<evidence type="ECO:0000259" key="8">
    <source>
        <dbReference type="PROSITE" id="PS50850"/>
    </source>
</evidence>
<dbReference type="PANTHER" id="PTHR43414">
    <property type="entry name" value="MULTIDRUG RESISTANCE PROTEIN MDTG"/>
    <property type="match status" value="1"/>
</dbReference>
<feature type="transmembrane region" description="Helical" evidence="7">
    <location>
        <begin position="86"/>
        <end position="105"/>
    </location>
</feature>
<feature type="transmembrane region" description="Helical" evidence="7">
    <location>
        <begin position="315"/>
        <end position="336"/>
    </location>
</feature>
<accession>A0A0R1MFQ3</accession>
<evidence type="ECO:0000256" key="6">
    <source>
        <dbReference type="ARBA" id="ARBA00023136"/>
    </source>
</evidence>
<proteinExistence type="predicted"/>
<evidence type="ECO:0000313" key="9">
    <source>
        <dbReference type="EMBL" id="KRL04149.1"/>
    </source>
</evidence>
<keyword evidence="5 7" id="KW-1133">Transmembrane helix</keyword>
<protein>
    <submittedName>
        <fullName evidence="9">Multidrug resistance efflux pump</fullName>
    </submittedName>
</protein>
<dbReference type="InterPro" id="IPR020846">
    <property type="entry name" value="MFS_dom"/>
</dbReference>
<gene>
    <name evidence="9" type="ORF">FD46_GL001266</name>
</gene>
<feature type="transmembrane region" description="Helical" evidence="7">
    <location>
        <begin position="290"/>
        <end position="309"/>
    </location>
</feature>
<keyword evidence="4 7" id="KW-0812">Transmembrane</keyword>
<feature type="transmembrane region" description="Helical" evidence="7">
    <location>
        <begin position="220"/>
        <end position="246"/>
    </location>
</feature>
<keyword evidence="2" id="KW-0813">Transport</keyword>
<feature type="transmembrane region" description="Helical" evidence="7">
    <location>
        <begin position="16"/>
        <end position="41"/>
    </location>
</feature>
<dbReference type="STRING" id="1423777.FD46_GL001266"/>
<sequence>MTEKIEKSKKIWRRSFLTLWFGCFITALGYSMTMPFISLYLDTLGHFSNWQLNLYSGVAFAITYFSQAIVSPFWGSLADRKGRKLMCLRASGVMACTIFLVGAANSVWMVIFLRFLQGVFSGYINNATALMAAETSHEKSGQVMGNLMTANVSGTLLGPLFGGVIAGAVGYRSTFFITGLLMALVFVLTFLYTKEHFKPVPAKKMKSMVMIFKELTNRRLIIAMFLTTLLVQSSLMSIAPIISLFVRELMHNQGNISLVSGIVAAMPGFGTLLVASKVGHLMDRSKPEKVLTFGLFITIAVFLPMYFVVSPWQLGFLRFILGLSSAALLPAVQTILTIDVPDEAFGRIFSYNQSFQATGGVIGPLLGSFVSSIFDYQSVFLVTSLLIVLNLIIVYRVMDDSK</sequence>
<evidence type="ECO:0000313" key="10">
    <source>
        <dbReference type="Proteomes" id="UP000051686"/>
    </source>
</evidence>
<dbReference type="PATRIC" id="fig|1423777.3.peg.1310"/>
<dbReference type="PRINTS" id="PR01035">
    <property type="entry name" value="TCRTETA"/>
</dbReference>
<evidence type="ECO:0000256" key="1">
    <source>
        <dbReference type="ARBA" id="ARBA00004651"/>
    </source>
</evidence>
<dbReference type="GO" id="GO:0005886">
    <property type="term" value="C:plasma membrane"/>
    <property type="evidence" value="ECO:0007669"/>
    <property type="project" value="UniProtKB-SubCell"/>
</dbReference>
<keyword evidence="3" id="KW-1003">Cell membrane</keyword>
<evidence type="ECO:0000256" key="5">
    <source>
        <dbReference type="ARBA" id="ARBA00022989"/>
    </source>
</evidence>
<dbReference type="InterPro" id="IPR011701">
    <property type="entry name" value="MFS"/>
</dbReference>
<dbReference type="OrthoDB" id="65739at2"/>
<evidence type="ECO:0000256" key="7">
    <source>
        <dbReference type="SAM" id="Phobius"/>
    </source>
</evidence>